<sequence>MRLTSERSCPSVYPIRIKIIPGSNYIANVTSHTTGELLVETLKNHGDGSSYKLIYHNKEILNSETFENIGVREGGLIEAINDIDENQTDKNITEESLIDNIPISTIENNFLIFVKTQTGQIIDLYVTKFDTIYIVKLKIQDKEGFLADKGRIIFAGKELKDDHTLEYYKIKIEDTLHLVLKNRCGMFHETNGRKNFDVLPPLTQYMQTFEESLQGGINTGISCNFCGNFDWEGARYKCSICPDYDLCNECIVISNLLHDIRHNFQFINPLDNNDTSTDISKDSTSSITIFPILPTKKEDLLAVLREEEKRRRSPEIQQQYCNVGSDLRDNRDWIDITNQMQYDLVREFGYSDEAVQLLRHASQLYKDNPVFSNTQVYVRNNISRIGNLTEGMQAPDCSLVSLESSATPIPLIPLHTLIRPGKPLVLLGGSYTCPLFRSISHVLNDIYKRYRSYADFYMIQIREAHASDVWSIGNSLAVNEHQTLADRLAAAREMVRSTQLEIPILADTMDDTFLNLYSPWPFRFFIILDGILKLVGMPKEAYYDTTDLIDCLETLLKDINNEIK</sequence>
<accession>A0ABN7UNB1</accession>
<dbReference type="PANTHER" id="PTHR11781">
    <property type="entry name" value="IODOTHYRONINE DEIODINASE"/>
    <property type="match status" value="1"/>
</dbReference>
<evidence type="ECO:0000256" key="3">
    <source>
        <dbReference type="ARBA" id="ARBA00022833"/>
    </source>
</evidence>
<dbReference type="InterPro" id="IPR043145">
    <property type="entry name" value="Znf_ZZ_sf"/>
</dbReference>
<evidence type="ECO:0000313" key="5">
    <source>
        <dbReference type="EMBL" id="CAG8619310.1"/>
    </source>
</evidence>
<dbReference type="Pfam" id="PF00240">
    <property type="entry name" value="ubiquitin"/>
    <property type="match status" value="1"/>
</dbReference>
<dbReference type="Gene3D" id="3.40.30.10">
    <property type="entry name" value="Glutaredoxin"/>
    <property type="match status" value="1"/>
</dbReference>
<proteinExistence type="predicted"/>
<protein>
    <submittedName>
        <fullName evidence="5">38447_t:CDS:1</fullName>
    </submittedName>
</protein>
<dbReference type="InterPro" id="IPR019956">
    <property type="entry name" value="Ubiquitin_dom"/>
</dbReference>
<dbReference type="SUPFAM" id="SSF54236">
    <property type="entry name" value="Ubiquitin-like"/>
    <property type="match status" value="1"/>
</dbReference>
<dbReference type="PRINTS" id="PR00348">
    <property type="entry name" value="UBIQUITIN"/>
</dbReference>
<keyword evidence="6" id="KW-1185">Reference proteome</keyword>
<dbReference type="SUPFAM" id="SSF57850">
    <property type="entry name" value="RING/U-box"/>
    <property type="match status" value="1"/>
</dbReference>
<dbReference type="Gene3D" id="3.10.20.90">
    <property type="entry name" value="Phosphatidylinositol 3-kinase Catalytic Subunit, Chain A, domain 1"/>
    <property type="match status" value="1"/>
</dbReference>
<feature type="domain" description="Ubiquitin-like" evidence="4">
    <location>
        <begin position="110"/>
        <end position="185"/>
    </location>
</feature>
<evidence type="ECO:0000259" key="4">
    <source>
        <dbReference type="PROSITE" id="PS50053"/>
    </source>
</evidence>
<dbReference type="InterPro" id="IPR000433">
    <property type="entry name" value="Znf_ZZ"/>
</dbReference>
<dbReference type="Pfam" id="PF00569">
    <property type="entry name" value="ZZ"/>
    <property type="match status" value="1"/>
</dbReference>
<keyword evidence="3" id="KW-0862">Zinc</keyword>
<comment type="caution">
    <text evidence="5">The sequence shown here is derived from an EMBL/GenBank/DDBJ whole genome shotgun (WGS) entry which is preliminary data.</text>
</comment>
<dbReference type="PROSITE" id="PS50053">
    <property type="entry name" value="UBIQUITIN_2"/>
    <property type="match status" value="1"/>
</dbReference>
<dbReference type="PANTHER" id="PTHR11781:SF22">
    <property type="entry name" value="TYPE I IODOTHYRONINE DEIODINASE"/>
    <property type="match status" value="1"/>
</dbReference>
<keyword evidence="1" id="KW-0479">Metal-binding</keyword>
<reference evidence="5 6" key="1">
    <citation type="submission" date="2021-06" db="EMBL/GenBank/DDBJ databases">
        <authorList>
            <person name="Kallberg Y."/>
            <person name="Tangrot J."/>
            <person name="Rosling A."/>
        </authorList>
    </citation>
    <scope>NUCLEOTIDE SEQUENCE [LARGE SCALE GENOMIC DNA]</scope>
    <source>
        <strain evidence="5 6">120-4 pot B 10/14</strain>
    </source>
</reference>
<evidence type="ECO:0000256" key="1">
    <source>
        <dbReference type="ARBA" id="ARBA00022723"/>
    </source>
</evidence>
<dbReference type="Proteomes" id="UP000789901">
    <property type="component" value="Unassembled WGS sequence"/>
</dbReference>
<dbReference type="EMBL" id="CAJVQB010003839">
    <property type="protein sequence ID" value="CAG8619310.1"/>
    <property type="molecule type" value="Genomic_DNA"/>
</dbReference>
<dbReference type="InterPro" id="IPR029071">
    <property type="entry name" value="Ubiquitin-like_domsf"/>
</dbReference>
<dbReference type="Gene3D" id="3.30.60.90">
    <property type="match status" value="1"/>
</dbReference>
<evidence type="ECO:0000313" key="6">
    <source>
        <dbReference type="Proteomes" id="UP000789901"/>
    </source>
</evidence>
<dbReference type="InterPro" id="IPR000626">
    <property type="entry name" value="Ubiquitin-like_dom"/>
</dbReference>
<organism evidence="5 6">
    <name type="scientific">Gigaspora margarita</name>
    <dbReference type="NCBI Taxonomy" id="4874"/>
    <lineage>
        <taxon>Eukaryota</taxon>
        <taxon>Fungi</taxon>
        <taxon>Fungi incertae sedis</taxon>
        <taxon>Mucoromycota</taxon>
        <taxon>Glomeromycotina</taxon>
        <taxon>Glomeromycetes</taxon>
        <taxon>Diversisporales</taxon>
        <taxon>Gigasporaceae</taxon>
        <taxon>Gigaspora</taxon>
    </lineage>
</organism>
<dbReference type="SMART" id="SM00291">
    <property type="entry name" value="ZnF_ZZ"/>
    <property type="match status" value="1"/>
</dbReference>
<dbReference type="SMART" id="SM00213">
    <property type="entry name" value="UBQ"/>
    <property type="match status" value="1"/>
</dbReference>
<dbReference type="PROSITE" id="PS01357">
    <property type="entry name" value="ZF_ZZ_1"/>
    <property type="match status" value="1"/>
</dbReference>
<keyword evidence="2" id="KW-0863">Zinc-finger</keyword>
<dbReference type="Pfam" id="PF00837">
    <property type="entry name" value="T4_deiodinase"/>
    <property type="match status" value="1"/>
</dbReference>
<evidence type="ECO:0000256" key="2">
    <source>
        <dbReference type="ARBA" id="ARBA00022771"/>
    </source>
</evidence>
<dbReference type="InterPro" id="IPR000643">
    <property type="entry name" value="Iodothyronine_deiodinase"/>
</dbReference>
<name>A0ABN7UNB1_GIGMA</name>
<gene>
    <name evidence="5" type="ORF">GMARGA_LOCUS7760</name>
</gene>